<comment type="caution">
    <text evidence="2">The sequence shown here is derived from an EMBL/GenBank/DDBJ whole genome shotgun (WGS) entry which is preliminary data.</text>
</comment>
<gene>
    <name evidence="2" type="ORF">H9647_22365</name>
</gene>
<name>A0ABR8T502_9BACL</name>
<feature type="transmembrane region" description="Helical" evidence="1">
    <location>
        <begin position="407"/>
        <end position="425"/>
    </location>
</feature>
<keyword evidence="1" id="KW-0812">Transmembrane</keyword>
<feature type="transmembrane region" description="Helical" evidence="1">
    <location>
        <begin position="377"/>
        <end position="395"/>
    </location>
</feature>
<feature type="transmembrane region" description="Helical" evidence="1">
    <location>
        <begin position="35"/>
        <end position="56"/>
    </location>
</feature>
<accession>A0ABR8T502</accession>
<evidence type="ECO:0000256" key="1">
    <source>
        <dbReference type="SAM" id="Phobius"/>
    </source>
</evidence>
<feature type="transmembrane region" description="Helical" evidence="1">
    <location>
        <begin position="166"/>
        <end position="186"/>
    </location>
</feature>
<protein>
    <submittedName>
        <fullName evidence="2">Uncharacterized protein</fullName>
    </submittedName>
</protein>
<keyword evidence="3" id="KW-1185">Reference proteome</keyword>
<feature type="transmembrane region" description="Helical" evidence="1">
    <location>
        <begin position="94"/>
        <end position="113"/>
    </location>
</feature>
<feature type="transmembrane region" description="Helical" evidence="1">
    <location>
        <begin position="61"/>
        <end position="82"/>
    </location>
</feature>
<reference evidence="2 3" key="1">
    <citation type="submission" date="2020-08" db="EMBL/GenBank/DDBJ databases">
        <title>A Genomic Blueprint of the Chicken Gut Microbiome.</title>
        <authorList>
            <person name="Gilroy R."/>
            <person name="Ravi A."/>
            <person name="Getino M."/>
            <person name="Pursley I."/>
            <person name="Horton D.L."/>
            <person name="Alikhan N.-F."/>
            <person name="Baker D."/>
            <person name="Gharbi K."/>
            <person name="Hall N."/>
            <person name="Watson M."/>
            <person name="Adriaenssens E.M."/>
            <person name="Foster-Nyarko E."/>
            <person name="Jarju S."/>
            <person name="Secka A."/>
            <person name="Antonio M."/>
            <person name="Oren A."/>
            <person name="Chaudhuri R."/>
            <person name="La Ragione R.M."/>
            <person name="Hildebrand F."/>
            <person name="Pallen M.J."/>
        </authorList>
    </citation>
    <scope>NUCLEOTIDE SEQUENCE [LARGE SCALE GENOMIC DNA]</scope>
    <source>
        <strain evidence="2 3">Sa2BVA9</strain>
    </source>
</reference>
<sequence>MATNEVNIKNVIPPFLILILFQDTIQNLLGPAGVFLTYLDEMFVFICIPALIINFLRGKKIFGGLIFLAIVGVLFFGTMSSINNNNPFNISLQGMQLMIKGLLYLFVFSNISFSNSDLLKYVKWVKYAALGVLFFSLVDLAAPSAFRSLIGIKTSVDYRLGIASLQSLFIHPGIYGWFMAFIGVYLAVNYKVQSDFRYFYFACIFFFFAVLSFRFKTIIAILVIISIFYLISGIKNVLTLIIPVTIISVVIFLLAGNYLVELTDLTVSRYVEVDVMKSARKAMYHFAFVIANTNFPFGVGFGRYGGFIAREEYSPVYYEYGMNNIYGLSPENPIWATDTYWPYILGELGYCGTIILLVLFAYLLIKLFSNYKNIGNKIAKSFVLFAAFVLIQALVESFGEPVFNSSPQSVFIFVTTGIGFSLICSQNKLLDSSNLKIVYQSDIVQKKITER</sequence>
<feature type="transmembrane region" description="Helical" evidence="1">
    <location>
        <begin position="198"/>
        <end position="231"/>
    </location>
</feature>
<keyword evidence="1" id="KW-0472">Membrane</keyword>
<proteinExistence type="predicted"/>
<feature type="transmembrane region" description="Helical" evidence="1">
    <location>
        <begin position="340"/>
        <end position="365"/>
    </location>
</feature>
<feature type="transmembrane region" description="Helical" evidence="1">
    <location>
        <begin position="286"/>
        <end position="305"/>
    </location>
</feature>
<dbReference type="EMBL" id="JACSQL010000016">
    <property type="protein sequence ID" value="MBD7970812.1"/>
    <property type="molecule type" value="Genomic_DNA"/>
</dbReference>
<evidence type="ECO:0000313" key="3">
    <source>
        <dbReference type="Proteomes" id="UP000608071"/>
    </source>
</evidence>
<feature type="transmembrane region" description="Helical" evidence="1">
    <location>
        <begin position="125"/>
        <end position="146"/>
    </location>
</feature>
<evidence type="ECO:0000313" key="2">
    <source>
        <dbReference type="EMBL" id="MBD7970812.1"/>
    </source>
</evidence>
<dbReference type="Proteomes" id="UP000608071">
    <property type="component" value="Unassembled WGS sequence"/>
</dbReference>
<organism evidence="2 3">
    <name type="scientific">Paenibacillus gallinarum</name>
    <dbReference type="NCBI Taxonomy" id="2762232"/>
    <lineage>
        <taxon>Bacteria</taxon>
        <taxon>Bacillati</taxon>
        <taxon>Bacillota</taxon>
        <taxon>Bacilli</taxon>
        <taxon>Bacillales</taxon>
        <taxon>Paenibacillaceae</taxon>
        <taxon>Paenibacillus</taxon>
    </lineage>
</organism>
<feature type="transmembrane region" description="Helical" evidence="1">
    <location>
        <begin position="237"/>
        <end position="260"/>
    </location>
</feature>
<keyword evidence="1" id="KW-1133">Transmembrane helix</keyword>